<evidence type="ECO:0008006" key="4">
    <source>
        <dbReference type="Google" id="ProtNLM"/>
    </source>
</evidence>
<accession>D5U816</accession>
<sequence>MKKNYFLFFVIISMFMMSCGGHFFNPRYYYNKSSSYNSNVETDTTPTEPPKEVSPNEDPFLVGDWNRPDYGEYDASIFDEWLFKSSFRGDKLPIYKFFSDTSKKWSSGGLDWKKKSADFYNPNDGDNTASGFPINKATIYKYNGENPLYDKSGYLEGRLDRFRFYSIYGETGGGIVTLQQYLIAVDTYSKFVFAFGKIIDVQEIMNDKVPMEFEAIEKTGNAFYEYDPIGYVDKTGTVVFYQHYKTEFVNNPTEYLPMNHGYTTVAEHNENKPGHSPYIPMVNNSEASEEDKNIYKEEIAKLQKEYKWRDYSGFVKNDTDEKAQIDLEDWRAKGYSGKSITLYKYTLTDNGETLNISQDRTFENTKSSTVTYKLSKINAKDRATYTNISDTNDSISISIVDYNGENTISVSGQVLDPNFADYGPIFVDRLKNANFKKDGEQNIAWGLESLLLVSLLVQAVTLKIWNISLMKMVQSLLLSINMMMLYCLGMKIGCQLNINSDLHVLILMLQILGLLSMRILVLI</sequence>
<dbReference type="RefSeq" id="WP_013113265.1">
    <property type="nucleotide sequence ID" value="NC_014150.1"/>
</dbReference>
<dbReference type="PROSITE" id="PS51257">
    <property type="entry name" value="PROKAR_LIPOPROTEIN"/>
    <property type="match status" value="1"/>
</dbReference>
<proteinExistence type="predicted"/>
<dbReference type="STRING" id="526224.Bmur_0740"/>
<evidence type="ECO:0000256" key="1">
    <source>
        <dbReference type="SAM" id="Phobius"/>
    </source>
</evidence>
<dbReference type="KEGG" id="brm:Bmur_0740"/>
<dbReference type="eggNOG" id="ENOG50348GW">
    <property type="taxonomic scope" value="Bacteria"/>
</dbReference>
<gene>
    <name evidence="2" type="ordered locus">Bmur_0740</name>
</gene>
<feature type="transmembrane region" description="Helical" evidence="1">
    <location>
        <begin position="476"/>
        <end position="498"/>
    </location>
</feature>
<organism evidence="2 3">
    <name type="scientific">Brachyspira murdochii (strain ATCC 51284 / DSM 12563 / 56-150)</name>
    <name type="common">Serpulina murdochii</name>
    <dbReference type="NCBI Taxonomy" id="526224"/>
    <lineage>
        <taxon>Bacteria</taxon>
        <taxon>Pseudomonadati</taxon>
        <taxon>Spirochaetota</taxon>
        <taxon>Spirochaetia</taxon>
        <taxon>Brachyspirales</taxon>
        <taxon>Brachyspiraceae</taxon>
        <taxon>Brachyspira</taxon>
    </lineage>
</organism>
<feature type="transmembrane region" description="Helical" evidence="1">
    <location>
        <begin position="504"/>
        <end position="521"/>
    </location>
</feature>
<dbReference type="Proteomes" id="UP000001915">
    <property type="component" value="Chromosome"/>
</dbReference>
<keyword evidence="1" id="KW-0472">Membrane</keyword>
<name>D5U816_BRAM5</name>
<dbReference type="AlphaFoldDB" id="D5U816"/>
<keyword evidence="1" id="KW-1133">Transmembrane helix</keyword>
<dbReference type="EMBL" id="CP001959">
    <property type="protein sequence ID" value="ADG70839.1"/>
    <property type="molecule type" value="Genomic_DNA"/>
</dbReference>
<reference evidence="2 3" key="1">
    <citation type="journal article" date="2010" name="Stand. Genomic Sci.">
        <title>Complete genome sequence of Brachyspira murdochii type strain (56-150).</title>
        <authorList>
            <person name="Pati A."/>
            <person name="Sikorski J."/>
            <person name="Gronow S."/>
            <person name="Munk C."/>
            <person name="Lapidus A."/>
            <person name="Copeland A."/>
            <person name="Glavina Del Tio T."/>
            <person name="Nolan M."/>
            <person name="Lucas S."/>
            <person name="Chen F."/>
            <person name="Tice H."/>
            <person name="Cheng J.F."/>
            <person name="Han C."/>
            <person name="Detter J.C."/>
            <person name="Bruce D."/>
            <person name="Tapia R."/>
            <person name="Goodwin L."/>
            <person name="Pitluck S."/>
            <person name="Liolios K."/>
            <person name="Ivanova N."/>
            <person name="Mavromatis K."/>
            <person name="Mikhailova N."/>
            <person name="Chen A."/>
            <person name="Palaniappan K."/>
            <person name="Land M."/>
            <person name="Hauser L."/>
            <person name="Chang Y.J."/>
            <person name="Jeffries C.D."/>
            <person name="Spring S."/>
            <person name="Rohde M."/>
            <person name="Goker M."/>
            <person name="Bristow J."/>
            <person name="Eisen J.A."/>
            <person name="Markowitz V."/>
            <person name="Hugenholtz P."/>
            <person name="Kyrpides N.C."/>
            <person name="Klenk H.P."/>
        </authorList>
    </citation>
    <scope>NUCLEOTIDE SEQUENCE [LARGE SCALE GENOMIC DNA]</scope>
    <source>
        <strain evidence="3">ATCC 51284 / DSM 12563 / 56-150</strain>
    </source>
</reference>
<keyword evidence="1" id="KW-0812">Transmembrane</keyword>
<protein>
    <recommendedName>
        <fullName evidence="4">Lipoprotein</fullName>
    </recommendedName>
</protein>
<evidence type="ECO:0000313" key="3">
    <source>
        <dbReference type="Proteomes" id="UP000001915"/>
    </source>
</evidence>
<evidence type="ECO:0000313" key="2">
    <source>
        <dbReference type="EMBL" id="ADG70839.1"/>
    </source>
</evidence>
<feature type="transmembrane region" description="Helical" evidence="1">
    <location>
        <begin position="5"/>
        <end position="24"/>
    </location>
</feature>
<dbReference type="HOGENOM" id="CLU_488915_0_0_12"/>